<evidence type="ECO:0000313" key="7">
    <source>
        <dbReference type="EMBL" id="TGK17244.1"/>
    </source>
</evidence>
<organism evidence="7 8">
    <name type="scientific">Leptospira fluminis</name>
    <dbReference type="NCBI Taxonomy" id="2484979"/>
    <lineage>
        <taxon>Bacteria</taxon>
        <taxon>Pseudomonadati</taxon>
        <taxon>Spirochaetota</taxon>
        <taxon>Spirochaetia</taxon>
        <taxon>Leptospirales</taxon>
        <taxon>Leptospiraceae</taxon>
        <taxon>Leptospira</taxon>
    </lineage>
</organism>
<evidence type="ECO:0000313" key="8">
    <source>
        <dbReference type="Proteomes" id="UP000297855"/>
    </source>
</evidence>
<dbReference type="InterPro" id="IPR006076">
    <property type="entry name" value="FAD-dep_OxRdtase"/>
</dbReference>
<keyword evidence="2" id="KW-0285">Flavoprotein</keyword>
<keyword evidence="8" id="KW-1185">Reference proteome</keyword>
<comment type="caution">
    <text evidence="7">The sequence shown here is derived from an EMBL/GenBank/DDBJ whole genome shotgun (WGS) entry which is preliminary data.</text>
</comment>
<name>A0A4R9GM05_9LEPT</name>
<evidence type="ECO:0000256" key="3">
    <source>
        <dbReference type="ARBA" id="ARBA00022827"/>
    </source>
</evidence>
<sequence length="375" mass="41647">MGIELAADVEYVVFGAGVIGLACGRRLAERKKSFFVLEKENQFGTGISSRNSEVIHSGIYYGADSLKTKLCIEGRRLLYEYCETKNVPFKKTGKLIVAVEADEIPKLRSLYENGKRNGIGELYWWDESEIKRTEPSVRAVAAIYSSETGIVETKDLMSSYLADLSGEYGSLICNKYPVSLETAGKHWRISLNDGSEFTSEKVINSCGLGAYDFLGKIRDFPEESRPAAFRMAKGHYFSLTGSNIRVSHLIYPLPQVGGLGVHLTLDLAGGIRFGPDVEWVERENYDVPENLRSKFYDSVKRYLPQVHPDQLQPSYAGIRPKLHGPEEKFADFLIQTEKEHGMEGLVNLLGIESPGVTSSLAIANLVLNSLEGESL</sequence>
<dbReference type="PANTHER" id="PTHR43104">
    <property type="entry name" value="L-2-HYDROXYGLUTARATE DEHYDROGENASE, MITOCHONDRIAL"/>
    <property type="match status" value="1"/>
</dbReference>
<evidence type="ECO:0000256" key="2">
    <source>
        <dbReference type="ARBA" id="ARBA00022630"/>
    </source>
</evidence>
<dbReference type="PANTHER" id="PTHR43104:SF4">
    <property type="entry name" value="L-2-HYDROXYGLUTARATE DEHYDROGENASE, MITOCHONDRIAL"/>
    <property type="match status" value="1"/>
</dbReference>
<evidence type="ECO:0000256" key="5">
    <source>
        <dbReference type="ARBA" id="ARBA00037941"/>
    </source>
</evidence>
<dbReference type="Gene3D" id="3.50.50.60">
    <property type="entry name" value="FAD/NAD(P)-binding domain"/>
    <property type="match status" value="1"/>
</dbReference>
<dbReference type="SUPFAM" id="SSF51905">
    <property type="entry name" value="FAD/NAD(P)-binding domain"/>
    <property type="match status" value="1"/>
</dbReference>
<proteinExistence type="inferred from homology"/>
<keyword evidence="3" id="KW-0274">FAD</keyword>
<reference evidence="7" key="1">
    <citation type="journal article" date="2019" name="PLoS Negl. Trop. Dis.">
        <title>Revisiting the worldwide diversity of Leptospira species in the environment.</title>
        <authorList>
            <person name="Vincent A.T."/>
            <person name="Schiettekatte O."/>
            <person name="Bourhy P."/>
            <person name="Veyrier F.J."/>
            <person name="Picardeau M."/>
        </authorList>
    </citation>
    <scope>NUCLEOTIDE SEQUENCE [LARGE SCALE GENOMIC DNA]</scope>
    <source>
        <strain evidence="7">SCS5</strain>
    </source>
</reference>
<dbReference type="EMBL" id="RQEV01000012">
    <property type="protein sequence ID" value="TGK17244.1"/>
    <property type="molecule type" value="Genomic_DNA"/>
</dbReference>
<comment type="cofactor">
    <cofactor evidence="1">
        <name>FAD</name>
        <dbReference type="ChEBI" id="CHEBI:57692"/>
    </cofactor>
</comment>
<evidence type="ECO:0000259" key="6">
    <source>
        <dbReference type="Pfam" id="PF01266"/>
    </source>
</evidence>
<dbReference type="OrthoDB" id="9801699at2"/>
<gene>
    <name evidence="7" type="ORF">EHO61_12575</name>
</gene>
<dbReference type="Pfam" id="PF01266">
    <property type="entry name" value="DAO"/>
    <property type="match status" value="1"/>
</dbReference>
<accession>A0A4R9GM05</accession>
<feature type="domain" description="FAD dependent oxidoreductase" evidence="6">
    <location>
        <begin position="11"/>
        <end position="366"/>
    </location>
</feature>
<dbReference type="Gene3D" id="3.30.9.10">
    <property type="entry name" value="D-Amino Acid Oxidase, subunit A, domain 2"/>
    <property type="match status" value="1"/>
</dbReference>
<protein>
    <submittedName>
        <fullName evidence="7">NAD(P)/FAD-dependent oxidoreductase</fullName>
    </submittedName>
</protein>
<evidence type="ECO:0000256" key="1">
    <source>
        <dbReference type="ARBA" id="ARBA00001974"/>
    </source>
</evidence>
<dbReference type="AlphaFoldDB" id="A0A4R9GM05"/>
<evidence type="ECO:0000256" key="4">
    <source>
        <dbReference type="ARBA" id="ARBA00023002"/>
    </source>
</evidence>
<keyword evidence="4" id="KW-0560">Oxidoreductase</keyword>
<comment type="similarity">
    <text evidence="5">Belongs to the L2HGDH family.</text>
</comment>
<dbReference type="Proteomes" id="UP000297855">
    <property type="component" value="Unassembled WGS sequence"/>
</dbReference>
<dbReference type="GO" id="GO:0047545">
    <property type="term" value="F:(S)-2-hydroxyglutarate dehydrogenase activity"/>
    <property type="evidence" value="ECO:0007669"/>
    <property type="project" value="TreeGrafter"/>
</dbReference>
<dbReference type="InterPro" id="IPR036188">
    <property type="entry name" value="FAD/NAD-bd_sf"/>
</dbReference>